<evidence type="ECO:0008006" key="2">
    <source>
        <dbReference type="Google" id="ProtNLM"/>
    </source>
</evidence>
<protein>
    <recommendedName>
        <fullName evidence="2">PorV/PorQ family protein</fullName>
    </recommendedName>
</protein>
<gene>
    <name evidence="1" type="ORF">ENV60_08035</name>
</gene>
<proteinExistence type="predicted"/>
<dbReference type="EMBL" id="DTGZ01000152">
    <property type="protein sequence ID" value="HGV98228.1"/>
    <property type="molecule type" value="Genomic_DNA"/>
</dbReference>
<reference evidence="1" key="1">
    <citation type="journal article" date="2020" name="mSystems">
        <title>Genome- and Community-Level Interaction Insights into Carbon Utilization and Element Cycling Functions of Hydrothermarchaeota in Hydrothermal Sediment.</title>
        <authorList>
            <person name="Zhou Z."/>
            <person name="Liu Y."/>
            <person name="Xu W."/>
            <person name="Pan J."/>
            <person name="Luo Z.H."/>
            <person name="Li M."/>
        </authorList>
    </citation>
    <scope>NUCLEOTIDE SEQUENCE [LARGE SCALE GENOMIC DNA]</scope>
    <source>
        <strain evidence="1">SpSt-774</strain>
    </source>
</reference>
<organism evidence="1">
    <name type="scientific">candidate division WOR-3 bacterium</name>
    <dbReference type="NCBI Taxonomy" id="2052148"/>
    <lineage>
        <taxon>Bacteria</taxon>
        <taxon>Bacteria division WOR-3</taxon>
    </lineage>
</organism>
<sequence>MILLIFLLSTNSCPFLRLSPGVVSQGLGGIVSVIDEGLSVFHNPALVGQNRLNFTLGRWLYDTNFLTFGGTYQRYSFGINYLNYGAIQGYDEFGVPTRRFTPYDLFTGAGIKIYPFGFNIKGFREQIDSLSLFGFSLGLSAHLDFKKIFIGSKIENLGKEFNQNVFLSPVIINGVKFALSDSFEIFLETKVPEIELSSGLLYLYQNIKIFGGFRYLAPEGEIKKFTTMDLNFSGGITIKLEEYEIGYSFLWTKFSQAHRFSIILSL</sequence>
<dbReference type="AlphaFoldDB" id="A0A7C4TCF6"/>
<evidence type="ECO:0000313" key="1">
    <source>
        <dbReference type="EMBL" id="HGV98228.1"/>
    </source>
</evidence>
<accession>A0A7C4TCF6</accession>
<name>A0A7C4TCF6_UNCW3</name>
<comment type="caution">
    <text evidence="1">The sequence shown here is derived from an EMBL/GenBank/DDBJ whole genome shotgun (WGS) entry which is preliminary data.</text>
</comment>